<reference evidence="1 2" key="1">
    <citation type="journal article" date="2017" name="Int. J. Syst. Evol. Microbiol.">
        <title>Arachidicoccus ginsenosidivorans sp. nov., with ginsenoside-converting activity isolated from ginseng cultivating soil.</title>
        <authorList>
            <person name="Siddiqi M.Z."/>
            <person name="Aslam Z."/>
            <person name="Im W.T."/>
        </authorList>
    </citation>
    <scope>NUCLEOTIDE SEQUENCE [LARGE SCALE GENOMIC DNA]</scope>
    <source>
        <strain evidence="1 2">Gsoil 809</strain>
    </source>
</reference>
<name>A0A5B8VIU1_9BACT</name>
<organism evidence="1 2">
    <name type="scientific">Arachidicoccus ginsenosidivorans</name>
    <dbReference type="NCBI Taxonomy" id="496057"/>
    <lineage>
        <taxon>Bacteria</taxon>
        <taxon>Pseudomonadati</taxon>
        <taxon>Bacteroidota</taxon>
        <taxon>Chitinophagia</taxon>
        <taxon>Chitinophagales</taxon>
        <taxon>Chitinophagaceae</taxon>
        <taxon>Arachidicoccus</taxon>
    </lineage>
</organism>
<dbReference type="KEGG" id="agi:FSB73_07325"/>
<protein>
    <recommendedName>
        <fullName evidence="3">TonB-dependent receptor</fullName>
    </recommendedName>
</protein>
<dbReference type="AlphaFoldDB" id="A0A5B8VIU1"/>
<accession>A0A5B8VIU1</accession>
<dbReference type="Proteomes" id="UP000321291">
    <property type="component" value="Chromosome"/>
</dbReference>
<sequence>MQGVLGLDYQMRLFNRPARLTSELYYKHLYDVIPYDIDNVRIQYYGQNNAKAYVAGLETRLFTQFVKGADSWLSLGIMQTKEKIDGLSYENYYNQSGELITASSVDKVATDSASHQVGWLRRPTDRLITFGMFFQDYLSTDKNFKVYLNTIYGTNLPFNIPGSTRYRNALEIPAYLRMDIGFSALLLDGSKPRKKHAPFKGVQHIWASFEIFNLINRDNTISYMLLKDFKNDTYALPNRLTPRLVNFKIAVDW</sequence>
<evidence type="ECO:0000313" key="2">
    <source>
        <dbReference type="Proteomes" id="UP000321291"/>
    </source>
</evidence>
<keyword evidence="2" id="KW-1185">Reference proteome</keyword>
<evidence type="ECO:0000313" key="1">
    <source>
        <dbReference type="EMBL" id="QEC71507.1"/>
    </source>
</evidence>
<gene>
    <name evidence="1" type="ORF">FSB73_07325</name>
</gene>
<proteinExistence type="predicted"/>
<dbReference type="SUPFAM" id="SSF56935">
    <property type="entry name" value="Porins"/>
    <property type="match status" value="1"/>
</dbReference>
<dbReference type="EMBL" id="CP042434">
    <property type="protein sequence ID" value="QEC71507.1"/>
    <property type="molecule type" value="Genomic_DNA"/>
</dbReference>
<evidence type="ECO:0008006" key="3">
    <source>
        <dbReference type="Google" id="ProtNLM"/>
    </source>
</evidence>
<dbReference type="RefSeq" id="WP_146780885.1">
    <property type="nucleotide sequence ID" value="NZ_CP042434.1"/>
</dbReference>
<dbReference type="OrthoDB" id="1108759at2"/>